<name>A0A2U9T5Q9_9GAMM</name>
<keyword evidence="4" id="KW-1185">Reference proteome</keyword>
<dbReference type="EMBL" id="VICD02000328">
    <property type="protein sequence ID" value="KAB8162454.1"/>
    <property type="molecule type" value="Genomic_DNA"/>
</dbReference>
<dbReference type="Proteomes" id="UP000249447">
    <property type="component" value="Chromosome"/>
</dbReference>
<feature type="signal peptide" evidence="1">
    <location>
        <begin position="1"/>
        <end position="27"/>
    </location>
</feature>
<keyword evidence="1" id="KW-0732">Signal</keyword>
<gene>
    <name evidence="2" type="ORF">C9I47_0092</name>
    <name evidence="3" type="ORF">FKV24_018345</name>
</gene>
<reference evidence="2 4" key="1">
    <citation type="submission" date="2018-05" db="EMBL/GenBank/DDBJ databases">
        <title>The complete genome of Lysobacter maris HZ9B, a marine bacterium antagonistic against terrestrial plant pathogens.</title>
        <authorList>
            <person name="Zhang X.-Q."/>
        </authorList>
    </citation>
    <scope>NUCLEOTIDE SEQUENCE [LARGE SCALE GENOMIC DNA]</scope>
    <source>
        <strain evidence="2 4">HZ9B</strain>
    </source>
</reference>
<evidence type="ECO:0000313" key="3">
    <source>
        <dbReference type="EMBL" id="KAB8162454.1"/>
    </source>
</evidence>
<sequence>MRGSHAYRGRLLAASLLALALAPPVGAWPKVPLPDGASGQAVSKNMLYNGVPMRASQVSFPMSVDDAIEFYRRQWGSEVVVDRLDGKTIVGHLEGKHYVTVELTGMGSRSQGTVGVMELPDKPVEAELGKGFDKPANTEVVSDIRYLDTSNDARTLVMKNRLSPYVNMRYYVQRLQMRGWKLERDPEQCLASSNECVVNLAGSGDARLSLALTRDQPPETVIVVNIE</sequence>
<dbReference type="AlphaFoldDB" id="A0A2U9T5Q9"/>
<dbReference type="OrthoDB" id="6258586at2"/>
<evidence type="ECO:0000313" key="4">
    <source>
        <dbReference type="Proteomes" id="UP000249447"/>
    </source>
</evidence>
<protein>
    <submittedName>
        <fullName evidence="2">Uncharacterized protein</fullName>
    </submittedName>
</protein>
<feature type="chain" id="PRO_5036053198" evidence="1">
    <location>
        <begin position="28"/>
        <end position="227"/>
    </location>
</feature>
<reference evidence="3 5" key="2">
    <citation type="submission" date="2019-10" db="EMBL/GenBank/DDBJ databases">
        <title>Lysobacter alkalisoli sp. nov., isolated from saline-alkaline soil.</title>
        <authorList>
            <person name="Sun J.-Q."/>
        </authorList>
    </citation>
    <scope>NUCLEOTIDE SEQUENCE [LARGE SCALE GENOMIC DNA]</scope>
    <source>
        <strain evidence="3 5">KCTC 42381</strain>
    </source>
</reference>
<dbReference type="KEGG" id="lmb:C9I47_0092"/>
<evidence type="ECO:0000313" key="2">
    <source>
        <dbReference type="EMBL" id="AWV05818.1"/>
    </source>
</evidence>
<accession>A0A2U9T5Q9</accession>
<dbReference type="Proteomes" id="UP000320431">
    <property type="component" value="Unassembled WGS sequence"/>
</dbReference>
<dbReference type="RefSeq" id="WP_111265001.1">
    <property type="nucleotide sequence ID" value="NZ_CP029843.1"/>
</dbReference>
<proteinExistence type="predicted"/>
<dbReference type="EMBL" id="CP029843">
    <property type="protein sequence ID" value="AWV05818.1"/>
    <property type="molecule type" value="Genomic_DNA"/>
</dbReference>
<evidence type="ECO:0000313" key="5">
    <source>
        <dbReference type="Proteomes" id="UP000320431"/>
    </source>
</evidence>
<organism evidence="2 4">
    <name type="scientific">Marilutibacter maris</name>
    <dbReference type="NCBI Taxonomy" id="1605891"/>
    <lineage>
        <taxon>Bacteria</taxon>
        <taxon>Pseudomonadati</taxon>
        <taxon>Pseudomonadota</taxon>
        <taxon>Gammaproteobacteria</taxon>
        <taxon>Lysobacterales</taxon>
        <taxon>Lysobacteraceae</taxon>
        <taxon>Marilutibacter</taxon>
    </lineage>
</organism>
<evidence type="ECO:0000256" key="1">
    <source>
        <dbReference type="SAM" id="SignalP"/>
    </source>
</evidence>